<dbReference type="Pfam" id="PF02582">
    <property type="entry name" value="DUF155"/>
    <property type="match status" value="1"/>
</dbReference>
<evidence type="ECO:0000313" key="2">
    <source>
        <dbReference type="EMBL" id="OAI10685.1"/>
    </source>
</evidence>
<dbReference type="OrthoDB" id="529323at2"/>
<protein>
    <submittedName>
        <fullName evidence="2">Sad1-interacting factor 2</fullName>
    </submittedName>
</protein>
<dbReference type="AlphaFoldDB" id="A0A177MYM4"/>
<dbReference type="RefSeq" id="WP_066987048.1">
    <property type="nucleotide sequence ID" value="NZ_LUUI01000151.1"/>
</dbReference>
<dbReference type="PANTHER" id="PTHR16255:SF1">
    <property type="entry name" value="REQUIRED FOR MEIOTIC NUCLEAR DIVISION PROTEIN 1 HOMOLOG"/>
    <property type="match status" value="1"/>
</dbReference>
<sequence length="264" mass="30638">MINNRPIKHCLTVCLAESFQYTKLRDKLLDTTRAQVFRNALIVDFKTGCSVIFSYGVVAHWNVSLDDRHNLREILLEYASKPDAEPQEDNFSYEVGCPQDRFQHDHIELQSDDFKVLLALSHAMAQSIKLAAFEGQAIDTIRATHYLPQALAREGIIKLNRKAMAKIRGQLFLTKSDIILNYDLLDTPEFFWEHPEYQHIYSMAANYLEIRQRTDVLSKKLETIHELLEMLADEQKHQHSSALEWIIIWLIAVEIVMSLLDKLL</sequence>
<dbReference type="PANTHER" id="PTHR16255">
    <property type="entry name" value="REQUIRED FOR MEIOTIC NUCLEAR DIVISION PROTEIN 1 HOMOLOG"/>
    <property type="match status" value="1"/>
</dbReference>
<dbReference type="Proteomes" id="UP000078476">
    <property type="component" value="Unassembled WGS sequence"/>
</dbReference>
<dbReference type="InterPro" id="IPR003734">
    <property type="entry name" value="DUF155"/>
</dbReference>
<accession>A0A177MYM4</accession>
<evidence type="ECO:0000259" key="1">
    <source>
        <dbReference type="Pfam" id="PF02582"/>
    </source>
</evidence>
<dbReference type="STRING" id="980561.A1359_16265"/>
<gene>
    <name evidence="2" type="ORF">A1359_16265</name>
</gene>
<organism evidence="2 3">
    <name type="scientific">Methylomonas lenta</name>
    <dbReference type="NCBI Taxonomy" id="980561"/>
    <lineage>
        <taxon>Bacteria</taxon>
        <taxon>Pseudomonadati</taxon>
        <taxon>Pseudomonadota</taxon>
        <taxon>Gammaproteobacteria</taxon>
        <taxon>Methylococcales</taxon>
        <taxon>Methylococcaceae</taxon>
        <taxon>Methylomonas</taxon>
    </lineage>
</organism>
<dbReference type="EMBL" id="LUUI01000151">
    <property type="protein sequence ID" value="OAI10685.1"/>
    <property type="molecule type" value="Genomic_DNA"/>
</dbReference>
<name>A0A177MYM4_9GAMM</name>
<dbReference type="InterPro" id="IPR051624">
    <property type="entry name" value="RMD1/Sad1-interacting"/>
</dbReference>
<feature type="domain" description="DUF155" evidence="1">
    <location>
        <begin position="51"/>
        <end position="217"/>
    </location>
</feature>
<reference evidence="2 3" key="1">
    <citation type="submission" date="2016-03" db="EMBL/GenBank/DDBJ databases">
        <authorList>
            <person name="Ploux O."/>
        </authorList>
    </citation>
    <scope>NUCLEOTIDE SEQUENCE [LARGE SCALE GENOMIC DNA]</scope>
    <source>
        <strain evidence="2 3">R-45370</strain>
    </source>
</reference>
<comment type="caution">
    <text evidence="2">The sequence shown here is derived from an EMBL/GenBank/DDBJ whole genome shotgun (WGS) entry which is preliminary data.</text>
</comment>
<keyword evidence="3" id="KW-1185">Reference proteome</keyword>
<evidence type="ECO:0000313" key="3">
    <source>
        <dbReference type="Proteomes" id="UP000078476"/>
    </source>
</evidence>
<proteinExistence type="predicted"/>